<dbReference type="InterPro" id="IPR036010">
    <property type="entry name" value="2Fe-2S_ferredoxin-like_sf"/>
</dbReference>
<dbReference type="Pfam" id="PF13510">
    <property type="entry name" value="Fer2_4"/>
    <property type="match status" value="1"/>
</dbReference>
<dbReference type="GO" id="GO:0051537">
    <property type="term" value="F:2 iron, 2 sulfur cluster binding"/>
    <property type="evidence" value="ECO:0007669"/>
    <property type="project" value="InterPro"/>
</dbReference>
<dbReference type="PROSITE" id="PS00197">
    <property type="entry name" value="2FE2S_FER_1"/>
    <property type="match status" value="1"/>
</dbReference>
<sequence>MRRILIHPIIKFNFQEPLVFTYNGRELTGFAGDTIASALIACGITTFHHSYKLHRPRGFFCAIGNCSSCLMEVDGVPNTRVCITPLKGGMIVNTQQGKGKF</sequence>
<comment type="caution">
    <text evidence="2">The sequence shown here is derived from an EMBL/GenBank/DDBJ whole genome shotgun (WGS) entry which is preliminary data.</text>
</comment>
<keyword evidence="1 2" id="KW-0560">Oxidoreductase</keyword>
<dbReference type="SUPFAM" id="SSF54292">
    <property type="entry name" value="2Fe-2S ferredoxin-like"/>
    <property type="match status" value="1"/>
</dbReference>
<dbReference type="Proteomes" id="UP000811545">
    <property type="component" value="Unassembled WGS sequence"/>
</dbReference>
<name>A0A9E2BGJ3_PSYF1</name>
<accession>A0A9E2BGJ3</accession>
<evidence type="ECO:0000313" key="2">
    <source>
        <dbReference type="EMBL" id="MBT9145186.1"/>
    </source>
</evidence>
<reference evidence="2 3" key="1">
    <citation type="journal article" date="2021" name="bioRxiv">
        <title>Unique metabolic strategies in Hadean analogues reveal hints for primordial physiology.</title>
        <authorList>
            <person name="Nobu M.K."/>
            <person name="Nakai R."/>
            <person name="Tamazawa S."/>
            <person name="Mori H."/>
            <person name="Toyoda A."/>
            <person name="Ijiri A."/>
            <person name="Suzuki S."/>
            <person name="Kurokawa K."/>
            <person name="Kamagata Y."/>
            <person name="Tamaki H."/>
        </authorList>
    </citation>
    <scope>NUCLEOTIDE SEQUENCE [LARGE SCALE GENOMIC DNA]</scope>
    <source>
        <strain evidence="2">BS525</strain>
    </source>
</reference>
<dbReference type="GO" id="GO:0050622">
    <property type="term" value="F:glycine dehydrogenase (cyanide-forming) activity"/>
    <property type="evidence" value="ECO:0007669"/>
    <property type="project" value="UniProtKB-EC"/>
</dbReference>
<dbReference type="EC" id="1.4.99.5" evidence="2"/>
<evidence type="ECO:0000256" key="1">
    <source>
        <dbReference type="ARBA" id="ARBA00023002"/>
    </source>
</evidence>
<proteinExistence type="predicted"/>
<dbReference type="InterPro" id="IPR006058">
    <property type="entry name" value="2Fe2S_fd_BS"/>
</dbReference>
<protein>
    <submittedName>
        <fullName evidence="2">Hydrogen cyanide synthase subunit HcnA</fullName>
        <ecNumber evidence="2">1.4.99.5</ecNumber>
    </submittedName>
</protein>
<dbReference type="InterPro" id="IPR042204">
    <property type="entry name" value="2Fe-2S-bd_N"/>
</dbReference>
<dbReference type="Gene3D" id="3.10.20.440">
    <property type="entry name" value="2Fe-2S iron-sulphur cluster binding domain, sarcosine oxidase, alpha subunit, N-terminal domain"/>
    <property type="match status" value="1"/>
</dbReference>
<gene>
    <name evidence="2" type="primary">hcnA</name>
    <name evidence="2" type="ORF">DDT42_01056</name>
</gene>
<dbReference type="AlphaFoldDB" id="A0A9E2BGJ3"/>
<dbReference type="EMBL" id="QLTW01000057">
    <property type="protein sequence ID" value="MBT9145186.1"/>
    <property type="molecule type" value="Genomic_DNA"/>
</dbReference>
<evidence type="ECO:0000313" key="3">
    <source>
        <dbReference type="Proteomes" id="UP000811545"/>
    </source>
</evidence>
<organism evidence="2 3">
    <name type="scientific">Psychracetigena formicireducens</name>
    <dbReference type="NCBI Taxonomy" id="2986056"/>
    <lineage>
        <taxon>Bacteria</taxon>
        <taxon>Bacillati</taxon>
        <taxon>Candidatus Lithacetigenota</taxon>
        <taxon>Candidatus Psychracetigena</taxon>
    </lineage>
</organism>